<feature type="compositionally biased region" description="Acidic residues" evidence="1">
    <location>
        <begin position="407"/>
        <end position="423"/>
    </location>
</feature>
<accession>A0A8H6BST5</accession>
<feature type="compositionally biased region" description="Acidic residues" evidence="1">
    <location>
        <begin position="440"/>
        <end position="467"/>
    </location>
</feature>
<feature type="region of interest" description="Disordered" evidence="1">
    <location>
        <begin position="1"/>
        <end position="26"/>
    </location>
</feature>
<feature type="compositionally biased region" description="Low complexity" evidence="1">
    <location>
        <begin position="114"/>
        <end position="132"/>
    </location>
</feature>
<dbReference type="GO" id="GO:0007039">
    <property type="term" value="P:protein catabolic process in the vacuole"/>
    <property type="evidence" value="ECO:0007669"/>
    <property type="project" value="TreeGrafter"/>
</dbReference>
<organism evidence="3 4">
    <name type="scientific">Candida albicans</name>
    <name type="common">Yeast</name>
    <dbReference type="NCBI Taxonomy" id="5476"/>
    <lineage>
        <taxon>Eukaryota</taxon>
        <taxon>Fungi</taxon>
        <taxon>Dikarya</taxon>
        <taxon>Ascomycota</taxon>
        <taxon>Saccharomycotina</taxon>
        <taxon>Pichiomycetes</taxon>
        <taxon>Debaryomycetaceae</taxon>
        <taxon>Candida/Lodderomyces clade</taxon>
        <taxon>Candida</taxon>
    </lineage>
</organism>
<reference evidence="3 4" key="1">
    <citation type="submission" date="2020-03" db="EMBL/GenBank/DDBJ databases">
        <title>FDA dAtabase for Regulatory Grade micrObial Sequences (FDA-ARGOS): Supporting development and validation of Infectious Disease Dx tests.</title>
        <authorList>
            <person name="Campos J."/>
            <person name="Goldberg B."/>
            <person name="Tallon L."/>
            <person name="Sadzewicz L."/>
            <person name="Vavikolanu K."/>
            <person name="Mehta A."/>
            <person name="Aluvathingal J."/>
            <person name="Nadendla S."/>
            <person name="Nandy P."/>
            <person name="Geyer C."/>
            <person name="Yan Y."/>
            <person name="Sichtig H."/>
        </authorList>
    </citation>
    <scope>NUCLEOTIDE SEQUENCE [LARGE SCALE GENOMIC DNA]</scope>
    <source>
        <strain evidence="3 4">FDAARGOS_656</strain>
    </source>
</reference>
<protein>
    <recommendedName>
        <fullName evidence="2">Nitrogen regulatory protein areA GATA-like domain-containing protein</fullName>
    </recommendedName>
</protein>
<feature type="compositionally biased region" description="Basic and acidic residues" evidence="1">
    <location>
        <begin position="281"/>
        <end position="299"/>
    </location>
</feature>
<feature type="compositionally biased region" description="Polar residues" evidence="1">
    <location>
        <begin position="697"/>
        <end position="721"/>
    </location>
</feature>
<name>A0A8H6BST5_CANAX</name>
<sequence>MSLSGEVFSGGATTSQHIEAQDDDHFENTTFKLKRTRSMGLLDEFIPDKLKEQDGNNSEANSSTTSSGNLAAMAAMASQTNSSYVNETPSSQHHETIESISNNSDGDVTHSSDVAPSSTSPVNSPSPTSSPALDLKSPELLPHDDTDLAVEPSRHVDYLSHQWDVSDIWKSWRYVISKRKDVANAARLENASWRTWAQRRSNLKTINDDHVNNENHDSDAIETTATSSVAGDISIAKKCSSKNGPKPILKKRTMEQSMISHSNLLKLQLATQIHQKKREQKLKQQEELKRQHQLNHPDEYFDPEALSNKLNSQYKNTAPTHNTSVAKLQSLLKTPNSSSSASLKDLMKDEAVVVPSSEQISHDQNQEDGNVSGDVESKGERHIHFNDEVMQCIAIDVYSDDEQRYDSDEEDYDSDDDDDDYYDQYEPSNDSLAQSHLYEGDDESIEEADEEVEDDEDGSEDEEDDEGGFFLNVKSNSNAPIILGQHSNITDDTASISTTNSKSYKTIQLLPSTSINYGSDESSDEANPYTSSLSHNVNNDISRGYDYYYDYNTVYTCNPNNSVYASYQSPDVVDVPENLDMGSNFDYEFIENNDSIPVVDTTFENNSTINNMPISYSSPSSPLSVAISGGGKNSGVTVNSPNFPIVNVSSNPQQQQQQQQAKPKLKTKASPFQLSDSEDDSNSDSDDDGISGLSIGTRRSSQALAESVFQSSLTSSTQETAPQHFPDTKEVEPVAEHVSSINPRYSSTSISKQPTSSSSLSQSFFGVSVGGSTSASTSTSTSHDEKTTTTDSSSTGFFQVPNRDYTPSPDNNTLTRTLSNTSKKSSPLPPQTTSENAFRGDGQQSQSQSQLPSQQQSQPRRGLLFDEEDSEDSEDEGMVIGGKREEKKLHGQGYNALSQVAGRNGIHSPSPQFGNASAHLQDQDQGHENEHEHEHEENHKNLVGQARGLAKHFFG</sequence>
<evidence type="ECO:0000313" key="3">
    <source>
        <dbReference type="EMBL" id="KAF6064935.1"/>
    </source>
</evidence>
<evidence type="ECO:0000313" key="4">
    <source>
        <dbReference type="Proteomes" id="UP000536275"/>
    </source>
</evidence>
<dbReference type="InterPro" id="IPR013860">
    <property type="entry name" value="AreA_GATA"/>
</dbReference>
<dbReference type="EMBL" id="JABWAD010000059">
    <property type="protein sequence ID" value="KAF6064935.1"/>
    <property type="molecule type" value="Genomic_DNA"/>
</dbReference>
<feature type="compositionally biased region" description="Polar residues" evidence="1">
    <location>
        <begin position="907"/>
        <end position="920"/>
    </location>
</feature>
<feature type="compositionally biased region" description="Low complexity" evidence="1">
    <location>
        <begin position="843"/>
        <end position="859"/>
    </location>
</feature>
<evidence type="ECO:0000259" key="2">
    <source>
        <dbReference type="Pfam" id="PF08550"/>
    </source>
</evidence>
<feature type="region of interest" description="Disordered" evidence="1">
    <location>
        <begin position="638"/>
        <end position="955"/>
    </location>
</feature>
<gene>
    <name evidence="3" type="ORF">FOB64_004719</name>
</gene>
<dbReference type="InterPro" id="IPR052292">
    <property type="entry name" value="Glucose_repression_reg"/>
</dbReference>
<dbReference type="PANTHER" id="PTHR28051:SF1">
    <property type="entry name" value="PROTEIN MTL1-RELATED"/>
    <property type="match status" value="1"/>
</dbReference>
<feature type="compositionally biased region" description="Low complexity" evidence="1">
    <location>
        <begin position="811"/>
        <end position="826"/>
    </location>
</feature>
<feature type="compositionally biased region" description="Polar residues" evidence="1">
    <location>
        <begin position="77"/>
        <end position="91"/>
    </location>
</feature>
<feature type="region of interest" description="Disordered" evidence="1">
    <location>
        <begin position="276"/>
        <end position="304"/>
    </location>
</feature>
<feature type="domain" description="Nitrogen regulatory protein areA GATA-like" evidence="2">
    <location>
        <begin position="171"/>
        <end position="198"/>
    </location>
</feature>
<feature type="compositionally biased region" description="Basic and acidic residues" evidence="1">
    <location>
        <begin position="726"/>
        <end position="735"/>
    </location>
</feature>
<proteinExistence type="predicted"/>
<dbReference type="Proteomes" id="UP000536275">
    <property type="component" value="Unassembled WGS sequence"/>
</dbReference>
<comment type="caution">
    <text evidence="3">The sequence shown here is derived from an EMBL/GenBank/DDBJ whole genome shotgun (WGS) entry which is preliminary data.</text>
</comment>
<dbReference type="GO" id="GO:0005773">
    <property type="term" value="C:vacuole"/>
    <property type="evidence" value="ECO:0007669"/>
    <property type="project" value="GOC"/>
</dbReference>
<feature type="compositionally biased region" description="Polar residues" evidence="1">
    <location>
        <begin position="638"/>
        <end position="652"/>
    </location>
</feature>
<feature type="compositionally biased region" description="Basic and acidic residues" evidence="1">
    <location>
        <begin position="921"/>
        <end position="940"/>
    </location>
</feature>
<dbReference type="GO" id="GO:0042149">
    <property type="term" value="P:cellular response to glucose starvation"/>
    <property type="evidence" value="ECO:0007669"/>
    <property type="project" value="TreeGrafter"/>
</dbReference>
<feature type="compositionally biased region" description="Acidic residues" evidence="1">
    <location>
        <begin position="676"/>
        <end position="689"/>
    </location>
</feature>
<evidence type="ECO:0000256" key="1">
    <source>
        <dbReference type="SAM" id="MobiDB-lite"/>
    </source>
</evidence>
<feature type="compositionally biased region" description="Acidic residues" evidence="1">
    <location>
        <begin position="865"/>
        <end position="877"/>
    </location>
</feature>
<dbReference type="Pfam" id="PF08550">
    <property type="entry name" value="GATA_AreA"/>
    <property type="match status" value="1"/>
</dbReference>
<feature type="region of interest" description="Disordered" evidence="1">
    <location>
        <begin position="76"/>
        <end position="146"/>
    </location>
</feature>
<feature type="region of interest" description="Disordered" evidence="1">
    <location>
        <begin position="354"/>
        <end position="377"/>
    </location>
</feature>
<feature type="region of interest" description="Disordered" evidence="1">
    <location>
        <begin position="398"/>
        <end position="472"/>
    </location>
</feature>
<feature type="compositionally biased region" description="Low complexity" evidence="1">
    <location>
        <begin position="746"/>
        <end position="781"/>
    </location>
</feature>
<dbReference type="PANTHER" id="PTHR28051">
    <property type="entry name" value="PROTEIN MTL1-RELATED"/>
    <property type="match status" value="1"/>
</dbReference>
<dbReference type="AlphaFoldDB" id="A0A8H6BST5"/>
<feature type="compositionally biased region" description="Polar residues" evidence="1">
    <location>
        <begin position="98"/>
        <end position="112"/>
    </location>
</feature>